<dbReference type="GO" id="GO:0016747">
    <property type="term" value="F:acyltransferase activity, transferring groups other than amino-acyl groups"/>
    <property type="evidence" value="ECO:0007669"/>
    <property type="project" value="InterPro"/>
</dbReference>
<evidence type="ECO:0000313" key="5">
    <source>
        <dbReference type="Proteomes" id="UP000632858"/>
    </source>
</evidence>
<dbReference type="InterPro" id="IPR016181">
    <property type="entry name" value="Acyl_CoA_acyltransferase"/>
</dbReference>
<dbReference type="Proteomes" id="UP000632858">
    <property type="component" value="Unassembled WGS sequence"/>
</dbReference>
<evidence type="ECO:0000259" key="3">
    <source>
        <dbReference type="PROSITE" id="PS51186"/>
    </source>
</evidence>
<keyword evidence="5" id="KW-1185">Reference proteome</keyword>
<evidence type="ECO:0000256" key="1">
    <source>
        <dbReference type="ARBA" id="ARBA00022679"/>
    </source>
</evidence>
<dbReference type="InterPro" id="IPR050832">
    <property type="entry name" value="Bact_Acetyltransf"/>
</dbReference>
<comment type="caution">
    <text evidence="4">The sequence shown here is derived from an EMBL/GenBank/DDBJ whole genome shotgun (WGS) entry which is preliminary data.</text>
</comment>
<sequence length="151" mass="16805">MNRPVGIRMASPSDLGELAPLFDAYRRFYGQPADLERARDFLGERLNRHDAWILVAQRGETLVGFTQLYPSFSSTRTSRIAILNDLFVAESERGRGTGRALLSAAEDLARKLGLDALELATATDNTAAQSLYEAQGWQRDTGFFTYGKSLR</sequence>
<name>A0A917CDQ5_9GAMM</name>
<dbReference type="PANTHER" id="PTHR43877:SF2">
    <property type="entry name" value="AMINOALKYLPHOSPHONATE N-ACETYLTRANSFERASE-RELATED"/>
    <property type="match status" value="1"/>
</dbReference>
<dbReference type="AlphaFoldDB" id="A0A917CDQ5"/>
<reference evidence="4" key="1">
    <citation type="journal article" date="2014" name="Int. J. Syst. Evol. Microbiol.">
        <title>Complete genome sequence of Corynebacterium casei LMG S-19264T (=DSM 44701T), isolated from a smear-ripened cheese.</title>
        <authorList>
            <consortium name="US DOE Joint Genome Institute (JGI-PGF)"/>
            <person name="Walter F."/>
            <person name="Albersmeier A."/>
            <person name="Kalinowski J."/>
            <person name="Ruckert C."/>
        </authorList>
    </citation>
    <scope>NUCLEOTIDE SEQUENCE</scope>
    <source>
        <strain evidence="4">CGMCC 1.12726</strain>
    </source>
</reference>
<dbReference type="Pfam" id="PF00583">
    <property type="entry name" value="Acetyltransf_1"/>
    <property type="match status" value="1"/>
</dbReference>
<evidence type="ECO:0000256" key="2">
    <source>
        <dbReference type="ARBA" id="ARBA00023315"/>
    </source>
</evidence>
<accession>A0A917CDQ5</accession>
<dbReference type="InterPro" id="IPR000182">
    <property type="entry name" value="GNAT_dom"/>
</dbReference>
<dbReference type="Gene3D" id="3.40.630.30">
    <property type="match status" value="1"/>
</dbReference>
<dbReference type="RefSeq" id="WP_188447161.1">
    <property type="nucleotide sequence ID" value="NZ_BMFO01000001.1"/>
</dbReference>
<reference evidence="4" key="2">
    <citation type="submission" date="2020-09" db="EMBL/GenBank/DDBJ databases">
        <authorList>
            <person name="Sun Q."/>
            <person name="Zhou Y."/>
        </authorList>
    </citation>
    <scope>NUCLEOTIDE SEQUENCE</scope>
    <source>
        <strain evidence="4">CGMCC 1.12726</strain>
    </source>
</reference>
<proteinExistence type="predicted"/>
<organism evidence="4 5">
    <name type="scientific">Arenimonas maotaiensis</name>
    <dbReference type="NCBI Taxonomy" id="1446479"/>
    <lineage>
        <taxon>Bacteria</taxon>
        <taxon>Pseudomonadati</taxon>
        <taxon>Pseudomonadota</taxon>
        <taxon>Gammaproteobacteria</taxon>
        <taxon>Lysobacterales</taxon>
        <taxon>Lysobacteraceae</taxon>
        <taxon>Arenimonas</taxon>
    </lineage>
</organism>
<protein>
    <submittedName>
        <fullName evidence="4">N-acetyltransferase YhfO</fullName>
    </submittedName>
</protein>
<dbReference type="CDD" id="cd04301">
    <property type="entry name" value="NAT_SF"/>
    <property type="match status" value="1"/>
</dbReference>
<dbReference type="EMBL" id="BMFO01000001">
    <property type="protein sequence ID" value="GGF85032.1"/>
    <property type="molecule type" value="Genomic_DNA"/>
</dbReference>
<gene>
    <name evidence="4" type="primary">yhfO</name>
    <name evidence="4" type="ORF">GCM10010960_03770</name>
</gene>
<dbReference type="PANTHER" id="PTHR43877">
    <property type="entry name" value="AMINOALKYLPHOSPHONATE N-ACETYLTRANSFERASE-RELATED-RELATED"/>
    <property type="match status" value="1"/>
</dbReference>
<dbReference type="PROSITE" id="PS51186">
    <property type="entry name" value="GNAT"/>
    <property type="match status" value="1"/>
</dbReference>
<dbReference type="SUPFAM" id="SSF55729">
    <property type="entry name" value="Acyl-CoA N-acyltransferases (Nat)"/>
    <property type="match status" value="1"/>
</dbReference>
<evidence type="ECO:0000313" key="4">
    <source>
        <dbReference type="EMBL" id="GGF85032.1"/>
    </source>
</evidence>
<keyword evidence="2" id="KW-0012">Acyltransferase</keyword>
<keyword evidence="1" id="KW-0808">Transferase</keyword>
<feature type="domain" description="N-acetyltransferase" evidence="3">
    <location>
        <begin position="5"/>
        <end position="151"/>
    </location>
</feature>